<evidence type="ECO:0000256" key="2">
    <source>
        <dbReference type="SAM" id="MobiDB-lite"/>
    </source>
</evidence>
<accession>A0AA35WRW7</accession>
<evidence type="ECO:0000313" key="5">
    <source>
        <dbReference type="Proteomes" id="UP001174909"/>
    </source>
</evidence>
<dbReference type="CDD" id="cd00397">
    <property type="entry name" value="DNA_BRE_C"/>
    <property type="match status" value="1"/>
</dbReference>
<dbReference type="PROSITE" id="PS51898">
    <property type="entry name" value="TYR_RECOMBINASE"/>
    <property type="match status" value="1"/>
</dbReference>
<proteinExistence type="predicted"/>
<comment type="caution">
    <text evidence="4">The sequence shown here is derived from an EMBL/GenBank/DDBJ whole genome shotgun (WGS) entry which is preliminary data.</text>
</comment>
<reference evidence="4" key="1">
    <citation type="submission" date="2023-03" db="EMBL/GenBank/DDBJ databases">
        <authorList>
            <person name="Steffen K."/>
            <person name="Cardenas P."/>
        </authorList>
    </citation>
    <scope>NUCLEOTIDE SEQUENCE</scope>
</reference>
<dbReference type="Gene3D" id="1.10.443.10">
    <property type="entry name" value="Intergrase catalytic core"/>
    <property type="match status" value="1"/>
</dbReference>
<feature type="region of interest" description="Disordered" evidence="2">
    <location>
        <begin position="1"/>
        <end position="30"/>
    </location>
</feature>
<evidence type="ECO:0000256" key="1">
    <source>
        <dbReference type="ARBA" id="ARBA00023172"/>
    </source>
</evidence>
<evidence type="ECO:0000313" key="4">
    <source>
        <dbReference type="EMBL" id="CAI8026816.1"/>
    </source>
</evidence>
<dbReference type="Proteomes" id="UP001174909">
    <property type="component" value="Unassembled WGS sequence"/>
</dbReference>
<dbReference type="SUPFAM" id="SSF56349">
    <property type="entry name" value="DNA breaking-rejoining enzymes"/>
    <property type="match status" value="1"/>
</dbReference>
<dbReference type="AlphaFoldDB" id="A0AA35WRW7"/>
<dbReference type="InterPro" id="IPR002104">
    <property type="entry name" value="Integrase_catalytic"/>
</dbReference>
<dbReference type="InterPro" id="IPR011010">
    <property type="entry name" value="DNA_brk_join_enz"/>
</dbReference>
<protein>
    <recommendedName>
        <fullName evidence="3">Tyr recombinase domain-containing protein</fullName>
    </recommendedName>
</protein>
<dbReference type="GO" id="GO:0006310">
    <property type="term" value="P:DNA recombination"/>
    <property type="evidence" value="ECO:0007669"/>
    <property type="project" value="UniProtKB-KW"/>
</dbReference>
<gene>
    <name evidence="4" type="ORF">GBAR_LOCUS15367</name>
</gene>
<dbReference type="EMBL" id="CASHTH010002237">
    <property type="protein sequence ID" value="CAI8026816.1"/>
    <property type="molecule type" value="Genomic_DNA"/>
</dbReference>
<dbReference type="Pfam" id="PF00589">
    <property type="entry name" value="Phage_integrase"/>
    <property type="match status" value="1"/>
</dbReference>
<dbReference type="InterPro" id="IPR013762">
    <property type="entry name" value="Integrase-like_cat_sf"/>
</dbReference>
<keyword evidence="5" id="KW-1185">Reference proteome</keyword>
<sequence>MTTTTLSARRIRGIHPKGGETQQSLRGKGSNLPEYLEQPEGQAVIASAPNLPVQLLMLEQRRAGRRVSEALALEKRDLILDSGRSTLRLLRGKGNKTRVAQLHPELQTALITATSFGAVEQGRFIETSRTTAWRWAQVAAELAMQRGQLASSRRVGTHTRRHSNARRLLMHVIPINHLSRWLGDASDHTDVGLPEICARPIGEPGNGPTTFAAVKYSFELIS</sequence>
<dbReference type="GO" id="GO:0003677">
    <property type="term" value="F:DNA binding"/>
    <property type="evidence" value="ECO:0007669"/>
    <property type="project" value="InterPro"/>
</dbReference>
<organism evidence="4 5">
    <name type="scientific">Geodia barretti</name>
    <name type="common">Barrett's horny sponge</name>
    <dbReference type="NCBI Taxonomy" id="519541"/>
    <lineage>
        <taxon>Eukaryota</taxon>
        <taxon>Metazoa</taxon>
        <taxon>Porifera</taxon>
        <taxon>Demospongiae</taxon>
        <taxon>Heteroscleromorpha</taxon>
        <taxon>Tetractinellida</taxon>
        <taxon>Astrophorina</taxon>
        <taxon>Geodiidae</taxon>
        <taxon>Geodia</taxon>
    </lineage>
</organism>
<dbReference type="GO" id="GO:0015074">
    <property type="term" value="P:DNA integration"/>
    <property type="evidence" value="ECO:0007669"/>
    <property type="project" value="InterPro"/>
</dbReference>
<keyword evidence="1" id="KW-0233">DNA recombination</keyword>
<name>A0AA35WRW7_GEOBA</name>
<feature type="domain" description="Tyr recombinase" evidence="3">
    <location>
        <begin position="31"/>
        <end position="222"/>
    </location>
</feature>
<evidence type="ECO:0000259" key="3">
    <source>
        <dbReference type="PROSITE" id="PS51898"/>
    </source>
</evidence>